<feature type="domain" description="Thioredoxin" evidence="2">
    <location>
        <begin position="20"/>
        <end position="163"/>
    </location>
</feature>
<name>A0ABW6BFW5_9SPHI</name>
<proteinExistence type="predicted"/>
<keyword evidence="4" id="KW-1185">Reference proteome</keyword>
<dbReference type="InterPro" id="IPR013766">
    <property type="entry name" value="Thioredoxin_domain"/>
</dbReference>
<evidence type="ECO:0000259" key="2">
    <source>
        <dbReference type="PROSITE" id="PS51352"/>
    </source>
</evidence>
<comment type="caution">
    <text evidence="3">The sequence shown here is derived from an EMBL/GenBank/DDBJ whole genome shotgun (WGS) entry which is preliminary data.</text>
</comment>
<accession>A0ABW6BFW5</accession>
<dbReference type="RefSeq" id="WP_320185569.1">
    <property type="nucleotide sequence ID" value="NZ_CP138332.1"/>
</dbReference>
<evidence type="ECO:0000256" key="1">
    <source>
        <dbReference type="SAM" id="SignalP"/>
    </source>
</evidence>
<evidence type="ECO:0000313" key="3">
    <source>
        <dbReference type="EMBL" id="MFD2968445.1"/>
    </source>
</evidence>
<organism evidence="3 4">
    <name type="scientific">Sphingobacterium bambusae</name>
    <dbReference type="NCBI Taxonomy" id="662858"/>
    <lineage>
        <taxon>Bacteria</taxon>
        <taxon>Pseudomonadati</taxon>
        <taxon>Bacteroidota</taxon>
        <taxon>Sphingobacteriia</taxon>
        <taxon>Sphingobacteriales</taxon>
        <taxon>Sphingobacteriaceae</taxon>
        <taxon>Sphingobacterium</taxon>
    </lineage>
</organism>
<gene>
    <name evidence="3" type="ORF">ACFS7Y_13680</name>
</gene>
<dbReference type="PROSITE" id="PS51352">
    <property type="entry name" value="THIOREDOXIN_2"/>
    <property type="match status" value="1"/>
</dbReference>
<dbReference type="SUPFAM" id="SSF52833">
    <property type="entry name" value="Thioredoxin-like"/>
    <property type="match status" value="1"/>
</dbReference>
<dbReference type="Gene3D" id="3.40.30.10">
    <property type="entry name" value="Glutaredoxin"/>
    <property type="match status" value="1"/>
</dbReference>
<reference evidence="4" key="1">
    <citation type="journal article" date="2019" name="Int. J. Syst. Evol. Microbiol.">
        <title>The Global Catalogue of Microorganisms (GCM) 10K type strain sequencing project: providing services to taxonomists for standard genome sequencing and annotation.</title>
        <authorList>
            <consortium name="The Broad Institute Genomics Platform"/>
            <consortium name="The Broad Institute Genome Sequencing Center for Infectious Disease"/>
            <person name="Wu L."/>
            <person name="Ma J."/>
        </authorList>
    </citation>
    <scope>NUCLEOTIDE SEQUENCE [LARGE SCALE GENOMIC DNA]</scope>
    <source>
        <strain evidence="4">KCTC 22814</strain>
    </source>
</reference>
<feature type="signal peptide" evidence="1">
    <location>
        <begin position="1"/>
        <end position="21"/>
    </location>
</feature>
<dbReference type="Proteomes" id="UP001597525">
    <property type="component" value="Unassembled WGS sequence"/>
</dbReference>
<protein>
    <submittedName>
        <fullName evidence="3">Redoxin</fullName>
    </submittedName>
</protein>
<dbReference type="EMBL" id="JBHUPB010000008">
    <property type="protein sequence ID" value="MFD2968445.1"/>
    <property type="molecule type" value="Genomic_DNA"/>
</dbReference>
<feature type="chain" id="PRO_5046401663" evidence="1">
    <location>
        <begin position="22"/>
        <end position="163"/>
    </location>
</feature>
<keyword evidence="1" id="KW-0732">Signal</keyword>
<sequence length="163" mass="18267">MTKIGCIAFFIALFNFCAAQQAPATVPSFSSIRNVYDSNLMLQNALPSSGKIVFIFYDPGCGHCQELGAGISKNIDKLKEVSFFFISMNDKEYVDGYINMFAKGLKGKKNVSFWKDQGVEFIEKMMPENYPASYIYDARTKKIIKSFQGESDVTKILASITSR</sequence>
<dbReference type="InterPro" id="IPR036249">
    <property type="entry name" value="Thioredoxin-like_sf"/>
</dbReference>
<evidence type="ECO:0000313" key="4">
    <source>
        <dbReference type="Proteomes" id="UP001597525"/>
    </source>
</evidence>